<dbReference type="GO" id="GO:0005829">
    <property type="term" value="C:cytosol"/>
    <property type="evidence" value="ECO:0007669"/>
    <property type="project" value="TreeGrafter"/>
</dbReference>
<evidence type="ECO:0000313" key="13">
    <source>
        <dbReference type="Proteomes" id="UP000033074"/>
    </source>
</evidence>
<dbReference type="GO" id="GO:0005524">
    <property type="term" value="F:ATP binding"/>
    <property type="evidence" value="ECO:0007669"/>
    <property type="project" value="UniProtKB-KW"/>
</dbReference>
<accession>I4M8Y8</accession>
<keyword evidence="8" id="KW-0443">Lipid metabolism</keyword>
<dbReference type="InterPro" id="IPR006204">
    <property type="entry name" value="GHMP_kinase_N_dom"/>
</dbReference>
<keyword evidence="7" id="KW-0460">Magnesium</keyword>
<dbReference type="SUPFAM" id="SSF55060">
    <property type="entry name" value="GHMP Kinase, C-terminal domain"/>
    <property type="match status" value="1"/>
</dbReference>
<dbReference type="PANTHER" id="PTHR43290:SF2">
    <property type="entry name" value="MEVALONATE KINASE"/>
    <property type="match status" value="1"/>
</dbReference>
<keyword evidence="2" id="KW-0444">Lipid biosynthesis</keyword>
<reference evidence="12 13" key="1">
    <citation type="journal article" date="2012" name="J. Bacteriol.">
        <title>Comparative Genomic Analyses of 17 Clinical Isolates of Gardnerella vaginalis Provide Evidence of Multiple Genetically Isolated Clades Consistent with Subspeciation into Genovars.</title>
        <authorList>
            <person name="Ahmed A."/>
            <person name="Earl J."/>
            <person name="Retchless A."/>
            <person name="Hillier S."/>
            <person name="Rabe L."/>
            <person name="Cherpes T."/>
            <person name="Powell E."/>
            <person name="Janto B."/>
            <person name="Eutsey R."/>
            <person name="Hiller N.L."/>
            <person name="Boissy R."/>
            <person name="Dahlgreen M."/>
            <person name="Hall B."/>
            <person name="Costerton J."/>
            <person name="Post J.C."/>
            <person name="Hu F."/>
            <person name="Ehrlich G."/>
        </authorList>
    </citation>
    <scope>NUCLEOTIDE SEQUENCE [LARGE SCALE GENOMIC DNA]</scope>
    <source>
        <strain evidence="12 13">00703Dmash</strain>
    </source>
</reference>
<dbReference type="PANTHER" id="PTHR43290">
    <property type="entry name" value="MEVALONATE KINASE"/>
    <property type="match status" value="1"/>
</dbReference>
<evidence type="ECO:0000256" key="1">
    <source>
        <dbReference type="ARBA" id="ARBA00022490"/>
    </source>
</evidence>
<gene>
    <name evidence="12" type="ORF">CGSMWGv00703Dmash_02605</name>
</gene>
<evidence type="ECO:0000256" key="8">
    <source>
        <dbReference type="ARBA" id="ARBA00023098"/>
    </source>
</evidence>
<dbReference type="InterPro" id="IPR013750">
    <property type="entry name" value="GHMP_kinase_C_dom"/>
</dbReference>
<protein>
    <submittedName>
        <fullName evidence="12">Mevalonate kinase</fullName>
    </submittedName>
</protein>
<dbReference type="SUPFAM" id="SSF54211">
    <property type="entry name" value="Ribosomal protein S5 domain 2-like"/>
    <property type="match status" value="1"/>
</dbReference>
<dbReference type="PRINTS" id="PR00959">
    <property type="entry name" value="MEVGALKINASE"/>
</dbReference>
<organism evidence="12 13">
    <name type="scientific">Gardnerella greenwoodii 00703Dmash</name>
    <dbReference type="NCBI Taxonomy" id="698960"/>
    <lineage>
        <taxon>Bacteria</taxon>
        <taxon>Bacillati</taxon>
        <taxon>Actinomycetota</taxon>
        <taxon>Actinomycetes</taxon>
        <taxon>Bifidobacteriales</taxon>
        <taxon>Bifidobacteriaceae</taxon>
        <taxon>Gardnerella</taxon>
        <taxon>Gardnerella greenwoodii</taxon>
    </lineage>
</organism>
<evidence type="ECO:0000313" key="12">
    <source>
        <dbReference type="EMBL" id="EIK85678.1"/>
    </source>
</evidence>
<dbReference type="InterPro" id="IPR014721">
    <property type="entry name" value="Ribsml_uS5_D2-typ_fold_subgr"/>
</dbReference>
<keyword evidence="1" id="KW-0963">Cytoplasm</keyword>
<dbReference type="InterPro" id="IPR020568">
    <property type="entry name" value="Ribosomal_Su5_D2-typ_SF"/>
</dbReference>
<dbReference type="Gene3D" id="3.30.70.890">
    <property type="entry name" value="GHMP kinase, C-terminal domain"/>
    <property type="match status" value="1"/>
</dbReference>
<comment type="pathway">
    <text evidence="9">Isoprenoid biosynthesis; isopentenyl diphosphate biosynthesis via mevalonate pathway; isopentenyl diphosphate from (R)-mevalonate: step 1/3.</text>
</comment>
<evidence type="ECO:0000256" key="2">
    <source>
        <dbReference type="ARBA" id="ARBA00022516"/>
    </source>
</evidence>
<keyword evidence="3" id="KW-0808">Transferase</keyword>
<keyword evidence="5 12" id="KW-0418">Kinase</keyword>
<keyword evidence="6" id="KW-0067">ATP-binding</keyword>
<evidence type="ECO:0000259" key="11">
    <source>
        <dbReference type="Pfam" id="PF08544"/>
    </source>
</evidence>
<dbReference type="GO" id="GO:0019287">
    <property type="term" value="P:isopentenyl diphosphate biosynthetic process, mevalonate pathway"/>
    <property type="evidence" value="ECO:0007669"/>
    <property type="project" value="UniProtKB-UniPathway"/>
</dbReference>
<proteinExistence type="predicted"/>
<evidence type="ECO:0000259" key="10">
    <source>
        <dbReference type="Pfam" id="PF00288"/>
    </source>
</evidence>
<feature type="domain" description="GHMP kinase N-terminal" evidence="10">
    <location>
        <begin position="139"/>
        <end position="217"/>
    </location>
</feature>
<feature type="domain" description="GHMP kinase C-terminal" evidence="11">
    <location>
        <begin position="286"/>
        <end position="366"/>
    </location>
</feature>
<dbReference type="EMBL" id="ADEV01000007">
    <property type="protein sequence ID" value="EIK85678.1"/>
    <property type="molecule type" value="Genomic_DNA"/>
</dbReference>
<keyword evidence="4" id="KW-0547">Nucleotide-binding</keyword>
<dbReference type="UniPathway" id="UPA00057">
    <property type="reaction ID" value="UER00098"/>
</dbReference>
<dbReference type="InterPro" id="IPR036554">
    <property type="entry name" value="GHMP_kinase_C_sf"/>
</dbReference>
<evidence type="ECO:0000256" key="9">
    <source>
        <dbReference type="ARBA" id="ARBA00029438"/>
    </source>
</evidence>
<dbReference type="RefSeq" id="WP_004134409.1">
    <property type="nucleotide sequence ID" value="NZ_ADEV01000007.1"/>
</dbReference>
<dbReference type="Pfam" id="PF00288">
    <property type="entry name" value="GHMP_kinases_N"/>
    <property type="match status" value="1"/>
</dbReference>
<dbReference type="AlphaFoldDB" id="I4M8Y8"/>
<evidence type="ECO:0000256" key="4">
    <source>
        <dbReference type="ARBA" id="ARBA00022741"/>
    </source>
</evidence>
<evidence type="ECO:0000256" key="6">
    <source>
        <dbReference type="ARBA" id="ARBA00022840"/>
    </source>
</evidence>
<dbReference type="GO" id="GO:0004496">
    <property type="term" value="F:mevalonate kinase activity"/>
    <property type="evidence" value="ECO:0007669"/>
    <property type="project" value="InterPro"/>
</dbReference>
<comment type="caution">
    <text evidence="12">The sequence shown here is derived from an EMBL/GenBank/DDBJ whole genome shotgun (WGS) entry which is preliminary data.</text>
</comment>
<dbReference type="Gene3D" id="3.30.230.10">
    <property type="match status" value="1"/>
</dbReference>
<evidence type="ECO:0000256" key="5">
    <source>
        <dbReference type="ARBA" id="ARBA00022777"/>
    </source>
</evidence>
<name>I4M8Y8_9BIFI</name>
<evidence type="ECO:0000256" key="3">
    <source>
        <dbReference type="ARBA" id="ARBA00022679"/>
    </source>
</evidence>
<dbReference type="NCBIfam" id="TIGR00549">
    <property type="entry name" value="mevalon_kin"/>
    <property type="match status" value="1"/>
</dbReference>
<sequence>MPQTQREPSKALNINAKTTSSYAKASGNCARTGYGETCAKVILFGEHSVVYGYSAIALPLKNLRMRATVTGCDLAGEENAGCETGETATCETCETCSEIPESAESTIPQNFDSLITLSCLDFTGKLSEVPQRFNSVRTAIHAALEFSGRVGDSLHVATESDFPPERGLGSSAASAGAVIRAILDYYKIRASEDEIFALTQSAERVAHGRSSGLDATATSASWPVHFSSGEFSRMEINMRAWLILADSGCKGMTRVTVDALRARMDAKPDAVKNQLDELGAIANQAAEDLALGRAADMGARMTRAHRILADLGVSTPQLDELVQTACDHGALGAKLTGGGGGGCVIALADTEAAAERVSAALRAAGACGTWIVDLGALA</sequence>
<dbReference type="InterPro" id="IPR006205">
    <property type="entry name" value="Mev_gal_kin"/>
</dbReference>
<dbReference type="Pfam" id="PF08544">
    <property type="entry name" value="GHMP_kinases_C"/>
    <property type="match status" value="1"/>
</dbReference>
<dbReference type="PATRIC" id="fig|698960.3.peg.502"/>
<evidence type="ECO:0000256" key="7">
    <source>
        <dbReference type="ARBA" id="ARBA00022842"/>
    </source>
</evidence>
<dbReference type="Proteomes" id="UP000033074">
    <property type="component" value="Unassembled WGS sequence"/>
</dbReference>